<proteinExistence type="predicted"/>
<feature type="compositionally biased region" description="Basic and acidic residues" evidence="1">
    <location>
        <begin position="394"/>
        <end position="403"/>
    </location>
</feature>
<evidence type="ECO:0000259" key="2">
    <source>
        <dbReference type="PROSITE" id="PS51782"/>
    </source>
</evidence>
<accession>A0ABW0UB63</accession>
<gene>
    <name evidence="3" type="ORF">ACFPTR_11925</name>
</gene>
<organism evidence="3 4">
    <name type="scientific">Aliibacillus thermotolerans</name>
    <dbReference type="NCBI Taxonomy" id="1834418"/>
    <lineage>
        <taxon>Bacteria</taxon>
        <taxon>Bacillati</taxon>
        <taxon>Bacillota</taxon>
        <taxon>Bacilli</taxon>
        <taxon>Bacillales</taxon>
        <taxon>Bacillaceae</taxon>
        <taxon>Aliibacillus</taxon>
    </lineage>
</organism>
<protein>
    <submittedName>
        <fullName evidence="3">LysM peptidoglycan-binding domain-containing protein</fullName>
    </submittedName>
</protein>
<dbReference type="Pfam" id="PF20918">
    <property type="entry name" value="SPOCS_spoVID-N"/>
    <property type="match status" value="1"/>
</dbReference>
<comment type="caution">
    <text evidence="3">The sequence shown here is derived from an EMBL/GenBank/DDBJ whole genome shotgun (WGS) entry which is preliminary data.</text>
</comment>
<dbReference type="SUPFAM" id="SSF54106">
    <property type="entry name" value="LysM domain"/>
    <property type="match status" value="1"/>
</dbReference>
<reference evidence="4" key="1">
    <citation type="journal article" date="2019" name="Int. J. Syst. Evol. Microbiol.">
        <title>The Global Catalogue of Microorganisms (GCM) 10K type strain sequencing project: providing services to taxonomists for standard genome sequencing and annotation.</title>
        <authorList>
            <consortium name="The Broad Institute Genomics Platform"/>
            <consortium name="The Broad Institute Genome Sequencing Center for Infectious Disease"/>
            <person name="Wu L."/>
            <person name="Ma J."/>
        </authorList>
    </citation>
    <scope>NUCLEOTIDE SEQUENCE [LARGE SCALE GENOMIC DNA]</scope>
    <source>
        <strain evidence="4">CGMCC 1.15790</strain>
    </source>
</reference>
<feature type="domain" description="LysM" evidence="2">
    <location>
        <begin position="422"/>
        <end position="465"/>
    </location>
</feature>
<name>A0ABW0UB63_9BACI</name>
<dbReference type="CDD" id="cd00118">
    <property type="entry name" value="LysM"/>
    <property type="match status" value="1"/>
</dbReference>
<feature type="compositionally biased region" description="Acidic residues" evidence="1">
    <location>
        <begin position="166"/>
        <end position="210"/>
    </location>
</feature>
<evidence type="ECO:0000256" key="1">
    <source>
        <dbReference type="SAM" id="MobiDB-lite"/>
    </source>
</evidence>
<sequence>MGREHSSALTFHLEETIWLDKEQQMKDLLSLGLTPDIHIEEKGDYVVIKGGLRLHGEYTIDDDKVETVEREFTPNPADEINVSEEKGIISHFFPVDITIPLHRINKLDDIYVHINGFDYDLPEPDCIQLTAEVSITGMKNGAAVQTRETLPPETFPVWEMEKTAESEPEEEKESAEREAEEEPPTEQLETEPIEEIATEEKEEESEEEDTPTTPAVFFNEQEKRKDVASEEKEIDETVENVAEVEEDTEEEEREETEVEREIPSEEARTEITTEAEKTEEKETSPTNEEEHEQRSVESTEEEPPKEEETESVAVGEEEKETEAEEEREKEKEAEPESEENTVVTSFRRRPEREEEPTSVQINEENELSEREEDRDEEETSDEETEDGRDEEEEKAPASERDDNALYLTKMMTKSEEQFSRLKMCIIQENESLETIAERYNTTTTHLIRFNRLENEHVEEGQILYIPASWAGRSANEK</sequence>
<dbReference type="Pfam" id="PF01476">
    <property type="entry name" value="LysM"/>
    <property type="match status" value="1"/>
</dbReference>
<feature type="compositionally biased region" description="Acidic residues" evidence="1">
    <location>
        <begin position="363"/>
        <end position="393"/>
    </location>
</feature>
<dbReference type="InterPro" id="IPR018392">
    <property type="entry name" value="LysM"/>
</dbReference>
<keyword evidence="4" id="KW-1185">Reference proteome</keyword>
<feature type="compositionally biased region" description="Acidic residues" evidence="1">
    <location>
        <begin position="298"/>
        <end position="325"/>
    </location>
</feature>
<dbReference type="EMBL" id="JBHSPF010000061">
    <property type="protein sequence ID" value="MFC5629559.1"/>
    <property type="molecule type" value="Genomic_DNA"/>
</dbReference>
<dbReference type="RefSeq" id="WP_270895998.1">
    <property type="nucleotide sequence ID" value="NZ_JBHSPF010000061.1"/>
</dbReference>
<feature type="compositionally biased region" description="Basic and acidic residues" evidence="1">
    <location>
        <begin position="259"/>
        <end position="283"/>
    </location>
</feature>
<dbReference type="SMART" id="SM00257">
    <property type="entry name" value="LysM"/>
    <property type="match status" value="1"/>
</dbReference>
<feature type="region of interest" description="Disordered" evidence="1">
    <location>
        <begin position="145"/>
        <end position="405"/>
    </location>
</feature>
<dbReference type="Gene3D" id="3.10.350.10">
    <property type="entry name" value="LysM domain"/>
    <property type="match status" value="1"/>
</dbReference>
<dbReference type="Proteomes" id="UP001596143">
    <property type="component" value="Unassembled WGS sequence"/>
</dbReference>
<evidence type="ECO:0000313" key="3">
    <source>
        <dbReference type="EMBL" id="MFC5629559.1"/>
    </source>
</evidence>
<feature type="compositionally biased region" description="Acidic residues" evidence="1">
    <location>
        <begin position="232"/>
        <end position="258"/>
    </location>
</feature>
<dbReference type="InterPro" id="IPR048862">
    <property type="entry name" value="SPOCS_spoVID_N"/>
</dbReference>
<dbReference type="InterPro" id="IPR036779">
    <property type="entry name" value="LysM_dom_sf"/>
</dbReference>
<evidence type="ECO:0000313" key="4">
    <source>
        <dbReference type="Proteomes" id="UP001596143"/>
    </source>
</evidence>
<dbReference type="PROSITE" id="PS51782">
    <property type="entry name" value="LYSM"/>
    <property type="match status" value="1"/>
</dbReference>
<feature type="compositionally biased region" description="Basic and acidic residues" evidence="1">
    <location>
        <begin position="220"/>
        <end position="231"/>
    </location>
</feature>